<organism evidence="2 3">
    <name type="scientific">Mucilaginibacter gossypiicola</name>
    <dbReference type="NCBI Taxonomy" id="551995"/>
    <lineage>
        <taxon>Bacteria</taxon>
        <taxon>Pseudomonadati</taxon>
        <taxon>Bacteroidota</taxon>
        <taxon>Sphingobacteriia</taxon>
        <taxon>Sphingobacteriales</taxon>
        <taxon>Sphingobacteriaceae</taxon>
        <taxon>Mucilaginibacter</taxon>
    </lineage>
</organism>
<dbReference type="STRING" id="551995.SAMN05192574_102492"/>
<dbReference type="Pfam" id="PF01381">
    <property type="entry name" value="HTH_3"/>
    <property type="match status" value="1"/>
</dbReference>
<evidence type="ECO:0000313" key="3">
    <source>
        <dbReference type="Proteomes" id="UP000198942"/>
    </source>
</evidence>
<dbReference type="PROSITE" id="PS50943">
    <property type="entry name" value="HTH_CROC1"/>
    <property type="match status" value="1"/>
</dbReference>
<protein>
    <submittedName>
        <fullName evidence="2">Helix-turn-helix</fullName>
    </submittedName>
</protein>
<keyword evidence="3" id="KW-1185">Reference proteome</keyword>
<feature type="domain" description="HTH cro/C1-type" evidence="1">
    <location>
        <begin position="24"/>
        <end position="75"/>
    </location>
</feature>
<gene>
    <name evidence="2" type="ORF">SAMN05192574_102492</name>
</gene>
<proteinExistence type="predicted"/>
<dbReference type="AlphaFoldDB" id="A0A1H8DVK6"/>
<dbReference type="SUPFAM" id="SSF47413">
    <property type="entry name" value="lambda repressor-like DNA-binding domains"/>
    <property type="match status" value="1"/>
</dbReference>
<dbReference type="InterPro" id="IPR001387">
    <property type="entry name" value="Cro/C1-type_HTH"/>
</dbReference>
<evidence type="ECO:0000313" key="2">
    <source>
        <dbReference type="EMBL" id="SEN11329.1"/>
    </source>
</evidence>
<dbReference type="OrthoDB" id="1446437at2"/>
<name>A0A1H8DVK6_9SPHI</name>
<dbReference type="RefSeq" id="WP_091209720.1">
    <property type="nucleotide sequence ID" value="NZ_FOCL01000002.1"/>
</dbReference>
<dbReference type="InterPro" id="IPR010982">
    <property type="entry name" value="Lambda_DNA-bd_dom_sf"/>
</dbReference>
<evidence type="ECO:0000259" key="1">
    <source>
        <dbReference type="PROSITE" id="PS50943"/>
    </source>
</evidence>
<dbReference type="Gene3D" id="1.10.260.40">
    <property type="entry name" value="lambda repressor-like DNA-binding domains"/>
    <property type="match status" value="1"/>
</dbReference>
<sequence length="80" mass="9497">MLLTDFECLNDADNAFKRKVALQIKTLRKQNRVTQERFFNETRINIARLESGIIDIRLETLRKICYYFDVSLAGFFQGIY</sequence>
<accession>A0A1H8DVK6</accession>
<dbReference type="CDD" id="cd00093">
    <property type="entry name" value="HTH_XRE"/>
    <property type="match status" value="1"/>
</dbReference>
<dbReference type="GO" id="GO:0003677">
    <property type="term" value="F:DNA binding"/>
    <property type="evidence" value="ECO:0007669"/>
    <property type="project" value="InterPro"/>
</dbReference>
<dbReference type="Proteomes" id="UP000198942">
    <property type="component" value="Unassembled WGS sequence"/>
</dbReference>
<reference evidence="3" key="1">
    <citation type="submission" date="2016-10" db="EMBL/GenBank/DDBJ databases">
        <authorList>
            <person name="Varghese N."/>
            <person name="Submissions S."/>
        </authorList>
    </citation>
    <scope>NUCLEOTIDE SEQUENCE [LARGE SCALE GENOMIC DNA]</scope>
    <source>
        <strain evidence="3">Gh-48</strain>
    </source>
</reference>
<dbReference type="EMBL" id="FOCL01000002">
    <property type="protein sequence ID" value="SEN11329.1"/>
    <property type="molecule type" value="Genomic_DNA"/>
</dbReference>